<accession>A0A9Q0DXB0</accession>
<name>A0A9Q0DXB0_9TELE</name>
<dbReference type="AlphaFoldDB" id="A0A9Q0DXB0"/>
<gene>
    <name evidence="1" type="ORF">NHX12_002665</name>
</gene>
<protein>
    <submittedName>
        <fullName evidence="1">Uncharacterized protein</fullName>
    </submittedName>
</protein>
<reference evidence="1" key="1">
    <citation type="submission" date="2022-07" db="EMBL/GenBank/DDBJ databases">
        <title>Chromosome-level genome of Muraenolepis orangiensis.</title>
        <authorList>
            <person name="Kim J."/>
        </authorList>
    </citation>
    <scope>NUCLEOTIDE SEQUENCE</scope>
    <source>
        <strain evidence="1">KU_S4_2022</strain>
        <tissue evidence="1">Muscle</tissue>
    </source>
</reference>
<evidence type="ECO:0000313" key="1">
    <source>
        <dbReference type="EMBL" id="KAJ3596256.1"/>
    </source>
</evidence>
<evidence type="ECO:0000313" key="2">
    <source>
        <dbReference type="Proteomes" id="UP001148018"/>
    </source>
</evidence>
<sequence length="52" mass="5436">MCLLVCPAAGVRLPRCRVRLPAAVFVCPAAGVRLPRCRCSSAPLPVFVCPAA</sequence>
<proteinExistence type="predicted"/>
<feature type="non-terminal residue" evidence="1">
    <location>
        <position position="52"/>
    </location>
</feature>
<dbReference type="EMBL" id="JANIIK010000110">
    <property type="protein sequence ID" value="KAJ3596256.1"/>
    <property type="molecule type" value="Genomic_DNA"/>
</dbReference>
<organism evidence="1 2">
    <name type="scientific">Muraenolepis orangiensis</name>
    <name type="common">Patagonian moray cod</name>
    <dbReference type="NCBI Taxonomy" id="630683"/>
    <lineage>
        <taxon>Eukaryota</taxon>
        <taxon>Metazoa</taxon>
        <taxon>Chordata</taxon>
        <taxon>Craniata</taxon>
        <taxon>Vertebrata</taxon>
        <taxon>Euteleostomi</taxon>
        <taxon>Actinopterygii</taxon>
        <taxon>Neopterygii</taxon>
        <taxon>Teleostei</taxon>
        <taxon>Neoteleostei</taxon>
        <taxon>Acanthomorphata</taxon>
        <taxon>Zeiogadaria</taxon>
        <taxon>Gadariae</taxon>
        <taxon>Gadiformes</taxon>
        <taxon>Muraenolepidoidei</taxon>
        <taxon>Muraenolepididae</taxon>
        <taxon>Muraenolepis</taxon>
    </lineage>
</organism>
<comment type="caution">
    <text evidence="1">The sequence shown here is derived from an EMBL/GenBank/DDBJ whole genome shotgun (WGS) entry which is preliminary data.</text>
</comment>
<keyword evidence="2" id="KW-1185">Reference proteome</keyword>
<dbReference type="Proteomes" id="UP001148018">
    <property type="component" value="Unassembled WGS sequence"/>
</dbReference>